<protein>
    <submittedName>
        <fullName evidence="2">Uncharacterized protein</fullName>
    </submittedName>
</protein>
<reference evidence="3" key="2">
    <citation type="journal article" date="2016" name="Genome Announc.">
        <title>Draft Genome Sequences of Two Novel Amoeba-Resistant Intranuclear Bacteria, 'Candidatus Berkiella cookevillensis' and 'Candidatus Berkiella aquae'.</title>
        <authorList>
            <person name="Mehari Y.T."/>
            <person name="Arivett B.A."/>
            <person name="Farone A.L."/>
            <person name="Gunderson J.H."/>
            <person name="Farone M.B."/>
        </authorList>
    </citation>
    <scope>NUCLEOTIDE SEQUENCE</scope>
    <source>
        <strain evidence="3">HT99</strain>
    </source>
</reference>
<gene>
    <name evidence="3" type="ORF">HT99x_006260</name>
    <name evidence="2" type="ORF">HT99x_03039</name>
</gene>
<evidence type="ECO:0000313" key="3">
    <source>
        <dbReference type="EMBL" id="MCS5711027.1"/>
    </source>
</evidence>
<keyword evidence="4" id="KW-1185">Reference proteome</keyword>
<feature type="compositionally biased region" description="Low complexity" evidence="1">
    <location>
        <begin position="190"/>
        <end position="201"/>
    </location>
</feature>
<reference evidence="3" key="3">
    <citation type="submission" date="2021-06" db="EMBL/GenBank/DDBJ databases">
        <title>Genomic Description and Analysis of Intracellular Bacteria, Candidatus Berkiella cookevillensis and Candidatus Berkiella aquae.</title>
        <authorList>
            <person name="Kidane D.T."/>
            <person name="Mehari Y.T."/>
            <person name="Rice F.C."/>
            <person name="Arivett B.A."/>
            <person name="Farone A.L."/>
            <person name="Berk S.G."/>
            <person name="Farone M.B."/>
        </authorList>
    </citation>
    <scope>NUCLEOTIDE SEQUENCE</scope>
    <source>
        <strain evidence="3">HT99</strain>
    </source>
</reference>
<feature type="compositionally biased region" description="Basic and acidic residues" evidence="1">
    <location>
        <begin position="173"/>
        <end position="189"/>
    </location>
</feature>
<dbReference type="STRING" id="295108.HT99x_03039"/>
<dbReference type="AlphaFoldDB" id="A0A0Q9YQ13"/>
<proteinExistence type="predicted"/>
<feature type="region of interest" description="Disordered" evidence="1">
    <location>
        <begin position="97"/>
        <end position="208"/>
    </location>
</feature>
<feature type="compositionally biased region" description="Polar residues" evidence="1">
    <location>
        <begin position="158"/>
        <end position="172"/>
    </location>
</feature>
<evidence type="ECO:0000313" key="4">
    <source>
        <dbReference type="Proteomes" id="UP000051497"/>
    </source>
</evidence>
<feature type="compositionally biased region" description="Low complexity" evidence="1">
    <location>
        <begin position="112"/>
        <end position="126"/>
    </location>
</feature>
<sequence length="285" mass="30959">MKRGPTEELNNPAKKARTNNEPATQQTNYTVPAVGALAGLGWAGFTLGFGSAVVTPLTAIATLATTTGIATAGAAMINTAYNYLTQPAAEANTQTNVIDSESSDESDHTYQEENSVSAENSAEYSADSLESKEIADLEITAEKSESSDESDHSFQEENSVGSENSDQYSADSLDSKELVDLTKSADSKIKSSASKKSSSIEDSVEEKSYKQLARELNELIGTEKQNKTSFGNFQKLAKGTEKGNREQVWHYAYKSLRKLENAHTRGEISDVKKHYEAKARKFVNK</sequence>
<dbReference type="RefSeq" id="WP_075067629.1">
    <property type="nucleotide sequence ID" value="NZ_LKAJ02000001.1"/>
</dbReference>
<dbReference type="EMBL" id="LKAJ01000021">
    <property type="protein sequence ID" value="KRG18195.1"/>
    <property type="molecule type" value="Genomic_DNA"/>
</dbReference>
<dbReference type="Proteomes" id="UP000051497">
    <property type="component" value="Unassembled WGS sequence"/>
</dbReference>
<comment type="caution">
    <text evidence="2">The sequence shown here is derived from an EMBL/GenBank/DDBJ whole genome shotgun (WGS) entry which is preliminary data.</text>
</comment>
<organism evidence="2">
    <name type="scientific">Candidatus Berkiella aquae</name>
    <dbReference type="NCBI Taxonomy" id="295108"/>
    <lineage>
        <taxon>Bacteria</taxon>
        <taxon>Pseudomonadati</taxon>
        <taxon>Pseudomonadota</taxon>
        <taxon>Gammaproteobacteria</taxon>
        <taxon>Candidatus Berkiellales</taxon>
        <taxon>Candidatus Berkiellaceae</taxon>
        <taxon>Candidatus Berkiella</taxon>
    </lineage>
</organism>
<name>A0A0Q9YQ13_9GAMM</name>
<reference evidence="2" key="1">
    <citation type="submission" date="2015-09" db="EMBL/GenBank/DDBJ databases">
        <title>Draft Genome Sequences of Two Novel Amoeba-resistant Intranuclear Bacteria, Candidatus Berkiella cookevillensis and Candidatus Berkiella aquae.</title>
        <authorList>
            <person name="Mehari Y.T."/>
            <person name="Arivett B.A."/>
            <person name="Farone A.L."/>
            <person name="Gunderson J.H."/>
            <person name="Farone M.B."/>
        </authorList>
    </citation>
    <scope>NUCLEOTIDE SEQUENCE [LARGE SCALE GENOMIC DNA]</scope>
    <source>
        <strain evidence="2">HT99</strain>
    </source>
</reference>
<accession>A0A0Q9YQ13</accession>
<dbReference type="EMBL" id="LKAJ02000001">
    <property type="protein sequence ID" value="MCS5711027.1"/>
    <property type="molecule type" value="Genomic_DNA"/>
</dbReference>
<feature type="region of interest" description="Disordered" evidence="1">
    <location>
        <begin position="1"/>
        <end position="27"/>
    </location>
</feature>
<feature type="compositionally biased region" description="Basic and acidic residues" evidence="1">
    <location>
        <begin position="129"/>
        <end position="155"/>
    </location>
</feature>
<evidence type="ECO:0000313" key="2">
    <source>
        <dbReference type="EMBL" id="KRG18195.1"/>
    </source>
</evidence>
<evidence type="ECO:0000256" key="1">
    <source>
        <dbReference type="SAM" id="MobiDB-lite"/>
    </source>
</evidence>